<accession>A0A1X0S815</accession>
<protein>
    <recommendedName>
        <fullName evidence="5">Core-binding (CB) domain-containing protein</fullName>
    </recommendedName>
</protein>
<dbReference type="VEuPathDB" id="FungiDB:BCV72DRAFT_201768"/>
<dbReference type="GO" id="GO:0003677">
    <property type="term" value="F:DNA binding"/>
    <property type="evidence" value="ECO:0007669"/>
    <property type="project" value="UniProtKB-KW"/>
</dbReference>
<dbReference type="SUPFAM" id="SSF47823">
    <property type="entry name" value="lambda integrase-like, N-terminal domain"/>
    <property type="match status" value="1"/>
</dbReference>
<evidence type="ECO:0000256" key="2">
    <source>
        <dbReference type="SAM" id="MobiDB-lite"/>
    </source>
</evidence>
<dbReference type="PANTHER" id="PTHR33066:SF2">
    <property type="entry name" value="FILAGGRIN-2-LIKE"/>
    <property type="match status" value="1"/>
</dbReference>
<keyword evidence="1" id="KW-0238">DNA-binding</keyword>
<dbReference type="Proteomes" id="UP000242381">
    <property type="component" value="Unassembled WGS sequence"/>
</dbReference>
<name>A0A1X0S815_RHIZD</name>
<dbReference type="EMBL" id="KV921294">
    <property type="protein sequence ID" value="ORE20402.1"/>
    <property type="molecule type" value="Genomic_DNA"/>
</dbReference>
<feature type="region of interest" description="Disordered" evidence="2">
    <location>
        <begin position="425"/>
        <end position="472"/>
    </location>
</feature>
<evidence type="ECO:0000256" key="1">
    <source>
        <dbReference type="ARBA" id="ARBA00023125"/>
    </source>
</evidence>
<organism evidence="3 4">
    <name type="scientific">Rhizopus microsporus</name>
    <dbReference type="NCBI Taxonomy" id="58291"/>
    <lineage>
        <taxon>Eukaryota</taxon>
        <taxon>Fungi</taxon>
        <taxon>Fungi incertae sedis</taxon>
        <taxon>Mucoromycota</taxon>
        <taxon>Mucoromycotina</taxon>
        <taxon>Mucoromycetes</taxon>
        <taxon>Mucorales</taxon>
        <taxon>Mucorineae</taxon>
        <taxon>Rhizopodaceae</taxon>
        <taxon>Rhizopus</taxon>
    </lineage>
</organism>
<evidence type="ECO:0000313" key="3">
    <source>
        <dbReference type="EMBL" id="ORE20402.1"/>
    </source>
</evidence>
<dbReference type="Gene3D" id="1.10.150.130">
    <property type="match status" value="1"/>
</dbReference>
<dbReference type="AlphaFoldDB" id="A0A1X0S815"/>
<dbReference type="InterPro" id="IPR010998">
    <property type="entry name" value="Integrase_recombinase_N"/>
</dbReference>
<evidence type="ECO:0008006" key="5">
    <source>
        <dbReference type="Google" id="ProtNLM"/>
    </source>
</evidence>
<feature type="compositionally biased region" description="Polar residues" evidence="2">
    <location>
        <begin position="452"/>
        <end position="470"/>
    </location>
</feature>
<reference evidence="3 4" key="1">
    <citation type="journal article" date="2016" name="Proc. Natl. Acad. Sci. U.S.A.">
        <title>Lipid metabolic changes in an early divergent fungus govern the establishment of a mutualistic symbiosis with endobacteria.</title>
        <authorList>
            <person name="Lastovetsky O.A."/>
            <person name="Gaspar M.L."/>
            <person name="Mondo S.J."/>
            <person name="LaButti K.M."/>
            <person name="Sandor L."/>
            <person name="Grigoriev I.V."/>
            <person name="Henry S.A."/>
            <person name="Pawlowska T.E."/>
        </authorList>
    </citation>
    <scope>NUCLEOTIDE SEQUENCE [LARGE SCALE GENOMIC DNA]</scope>
    <source>
        <strain evidence="3 4">ATCC 11559</strain>
    </source>
</reference>
<feature type="region of interest" description="Disordered" evidence="2">
    <location>
        <begin position="393"/>
        <end position="412"/>
    </location>
</feature>
<evidence type="ECO:0000313" key="4">
    <source>
        <dbReference type="Proteomes" id="UP000242381"/>
    </source>
</evidence>
<sequence length="692" mass="79506">MQDRSERRLCCRTNSSSLSLIPYFQESRCSLPIQNTCLWDECESPYFLKIDEVCDGTVEEGRNQNGLLLRRCLPACEISSRNGNSERASKITFGKFGFFDKQREEHTNTSSTTRVPRIFFQLKDDEDHHSFNKVEQVDNQNSTSLTTNQQNLQMVCQSFGEDDFSNTCNRESFTTHTTFTARPCLQPSPSSSTMGINFSYVEKQQRRIGVVDTQYQEQEWIVDSENQQHSTCIDHSRKCFGYSLGCGIKRISNYRVLDTRRKGIFYKRKRTDGYMVRLTTARTKMSKHNHKNIHRQYYSFKIRHKIWRHFFNTLARPRSSNSGYLQPVSTTSTIPTYSWGSEHIGRLHQPSADSESIVRSNATETTIQQTSENVGPSTDRRVCLSSESPAEYVLESTSGPSSSSNRRVQPNLVEEGNVLISTMEIYTSSNSEDQTTKDRRRSPSYPKLANSILVSDASQDATTSNTNDPQGTKVAADRLEVIRKKTKNLGMTEDSVEFLQHSLRANTLKLYNNGWRLWTKWCNDQDPTIDPEKYDTDNVFKFLMAHRNYSVSHLNGIRSSIASTFKILHPNLPPLASQTKIEEFFKAKRNLEIKLPRPGQLGTWDTDITCQYIKENWSDNSTLSLHTLQLKTVALLCLATMGRPRSDIGRLQYQHVYIEEQNQQAKVAIIHFTEAKETSWHIKKASTWQSEK</sequence>
<gene>
    <name evidence="3" type="ORF">BCV71DRAFT_83523</name>
</gene>
<dbReference type="PANTHER" id="PTHR33066">
    <property type="entry name" value="INTEGRASE_SAM-LIKE_N DOMAIN-CONTAINING PROTEIN"/>
    <property type="match status" value="1"/>
</dbReference>
<proteinExistence type="predicted"/>